<comment type="caution">
    <text evidence="1">The sequence shown here is derived from an EMBL/GenBank/DDBJ whole genome shotgun (WGS) entry which is preliminary data.</text>
</comment>
<organism evidence="1 2">
    <name type="scientific">Ohtaekwangia kribbensis</name>
    <dbReference type="NCBI Taxonomy" id="688913"/>
    <lineage>
        <taxon>Bacteria</taxon>
        <taxon>Pseudomonadati</taxon>
        <taxon>Bacteroidota</taxon>
        <taxon>Cytophagia</taxon>
        <taxon>Cytophagales</taxon>
        <taxon>Fulvivirgaceae</taxon>
        <taxon>Ohtaekwangia</taxon>
    </lineage>
</organism>
<sequence length="432" mass="48879">MTFEEIIKSIKPGGPSSVSNESVIKFLADFLDAERYNNIVSENAPIKNFKLYNENCDLWHDILNYKLSLTKTVKLTNFCIMEWLPVSPGLYFTHKASQSRTEAEQMMDWFLGEYVPTGKLRMIEGGIGSVRLSPDSNNNYYLGASSTGISHQGIPLMLSRDLYSAYIDIIKEEGYIIADIVGTIEFLSKARSLIEYKNKIPRYIISVDSIKLKKLEPINISVSIATLFSEHTQTNSKYYTYASFSPDNAGNNLKSAVEWIEDYAYRYSMKTGAIHFLSDFDEHMQHFSFPVDIALHSVMNSKINQAYLYKLCETLNITLMENNISGNSGPVAVGNEKTIISTGAGDISISNSFNERYGEGSSDVLKKVIEIINQEKNDEAKELFQEFKEQLEKEKPKKSMLQMIWSNIVSLVPLIKASTDIYDKVESMIKAI</sequence>
<reference evidence="2" key="1">
    <citation type="journal article" date="2019" name="Int. J. Syst. Evol. Microbiol.">
        <title>The Global Catalogue of Microorganisms (GCM) 10K type strain sequencing project: providing services to taxonomists for standard genome sequencing and annotation.</title>
        <authorList>
            <consortium name="The Broad Institute Genomics Platform"/>
            <consortium name="The Broad Institute Genome Sequencing Center for Infectious Disease"/>
            <person name="Wu L."/>
            <person name="Ma J."/>
        </authorList>
    </citation>
    <scope>NUCLEOTIDE SEQUENCE [LARGE SCALE GENOMIC DNA]</scope>
    <source>
        <strain evidence="2">CCUG 58938</strain>
    </source>
</reference>
<accession>A0ABW3K4N3</accession>
<keyword evidence="2" id="KW-1185">Reference proteome</keyword>
<proteinExistence type="predicted"/>
<evidence type="ECO:0000313" key="1">
    <source>
        <dbReference type="EMBL" id="MFD1000198.1"/>
    </source>
</evidence>
<dbReference type="RefSeq" id="WP_377579595.1">
    <property type="nucleotide sequence ID" value="NZ_JBHTKA010000003.1"/>
</dbReference>
<protein>
    <submittedName>
        <fullName evidence="1">Uncharacterized protein</fullName>
    </submittedName>
</protein>
<gene>
    <name evidence="1" type="ORF">ACFQ21_12825</name>
</gene>
<name>A0ABW3K4N3_9BACT</name>
<evidence type="ECO:0000313" key="2">
    <source>
        <dbReference type="Proteomes" id="UP001597112"/>
    </source>
</evidence>
<dbReference type="EMBL" id="JBHTKA010000003">
    <property type="protein sequence ID" value="MFD1000198.1"/>
    <property type="molecule type" value="Genomic_DNA"/>
</dbReference>
<dbReference type="Proteomes" id="UP001597112">
    <property type="component" value="Unassembled WGS sequence"/>
</dbReference>